<evidence type="ECO:0000313" key="2">
    <source>
        <dbReference type="Proteomes" id="UP000252517"/>
    </source>
</evidence>
<dbReference type="GO" id="GO:0051287">
    <property type="term" value="F:NAD binding"/>
    <property type="evidence" value="ECO:0007669"/>
    <property type="project" value="UniProtKB-ARBA"/>
</dbReference>
<dbReference type="SUPFAM" id="SSF111331">
    <property type="entry name" value="NAD kinase/diacylglycerol kinase-like"/>
    <property type="match status" value="1"/>
</dbReference>
<gene>
    <name evidence="1" type="ORF">TH25_18175</name>
</gene>
<dbReference type="InterPro" id="IPR011391">
    <property type="entry name" value="AcoX_kinase"/>
</dbReference>
<dbReference type="OrthoDB" id="4292700at2"/>
<dbReference type="AlphaFoldDB" id="A0A367WUX4"/>
<dbReference type="InterPro" id="IPR039065">
    <property type="entry name" value="AcoX-like"/>
</dbReference>
<dbReference type="Gene3D" id="3.40.50.10330">
    <property type="entry name" value="Probable inorganic polyphosphate/atp-NAD kinase, domain 1"/>
    <property type="match status" value="1"/>
</dbReference>
<dbReference type="PANTHER" id="PTHR40697:SF3">
    <property type="entry name" value="ACETOIN CATABOLISM PROTEIN X"/>
    <property type="match status" value="1"/>
</dbReference>
<dbReference type="EMBL" id="JPWH01000017">
    <property type="protein sequence ID" value="RCK45264.1"/>
    <property type="molecule type" value="Genomic_DNA"/>
</dbReference>
<comment type="caution">
    <text evidence="1">The sequence shown here is derived from an EMBL/GenBank/DDBJ whole genome shotgun (WGS) entry which is preliminary data.</text>
</comment>
<dbReference type="Pfam" id="PF01513">
    <property type="entry name" value="NAD_kinase"/>
    <property type="match status" value="1"/>
</dbReference>
<accession>A0A367WUX4</accession>
<dbReference type="InterPro" id="IPR017438">
    <property type="entry name" value="ATP-NAD_kinase_N"/>
</dbReference>
<reference evidence="1 2" key="1">
    <citation type="submission" date="2014-07" db="EMBL/GenBank/DDBJ databases">
        <title>Draft genome sequence of Thalassospira profundimaris S25-3-2.</title>
        <authorList>
            <person name="Lai Q."/>
            <person name="Shao Z."/>
        </authorList>
    </citation>
    <scope>NUCLEOTIDE SEQUENCE [LARGE SCALE GENOMIC DNA]</scope>
    <source>
        <strain evidence="1 2">S25-3-2</strain>
    </source>
</reference>
<proteinExistence type="predicted"/>
<dbReference type="GO" id="GO:0006741">
    <property type="term" value="P:NADP+ biosynthetic process"/>
    <property type="evidence" value="ECO:0007669"/>
    <property type="project" value="InterPro"/>
</dbReference>
<dbReference type="InterPro" id="IPR002504">
    <property type="entry name" value="NADK"/>
</dbReference>
<dbReference type="GO" id="GO:0005524">
    <property type="term" value="F:ATP binding"/>
    <property type="evidence" value="ECO:0007669"/>
    <property type="project" value="UniProtKB-ARBA"/>
</dbReference>
<dbReference type="PIRSF" id="PIRSF018567">
    <property type="entry name" value="AcoX"/>
    <property type="match status" value="1"/>
</dbReference>
<organism evidence="1 2">
    <name type="scientific">Thalassospira profundimaris</name>
    <dbReference type="NCBI Taxonomy" id="502049"/>
    <lineage>
        <taxon>Bacteria</taxon>
        <taxon>Pseudomonadati</taxon>
        <taxon>Pseudomonadota</taxon>
        <taxon>Alphaproteobacteria</taxon>
        <taxon>Rhodospirillales</taxon>
        <taxon>Thalassospiraceae</taxon>
        <taxon>Thalassospira</taxon>
    </lineage>
</organism>
<protein>
    <submittedName>
        <fullName evidence="1">Acetoin catabolism protein X</fullName>
    </submittedName>
</protein>
<dbReference type="GO" id="GO:0003951">
    <property type="term" value="F:NAD+ kinase activity"/>
    <property type="evidence" value="ECO:0007669"/>
    <property type="project" value="InterPro"/>
</dbReference>
<name>A0A367WUX4_9PROT</name>
<dbReference type="PANTHER" id="PTHR40697">
    <property type="entry name" value="ACETOIN CATABOLISM PROTEIN X"/>
    <property type="match status" value="1"/>
</dbReference>
<dbReference type="Proteomes" id="UP000252517">
    <property type="component" value="Unassembled WGS sequence"/>
</dbReference>
<sequence length="337" mass="36129">MKKIGIIANPISARDIRRVISHAGNLPINDRANIVLRMLAALGATGVEDVVMMPENSGIRFHLMRSIERERKMGHHGFPRVSYIDMPVTMTASDSALAATIMAEQDVAAIIVLGGDGTHRVVLQACADIPIAGVSTGTNNAFPDLREPTITGLAVGLAATGQVPADQAYMHNKWLEILVNGDRHIALVDMAVVDDRFVGARAIWKTQSFRDLFVTFGLPGAIGMSSIVGLTDPVDRGTPEGRHIVLSPDANRVLNAPIAPGLMDKVGIQSITPMTAESVHTPSIPAGTLAFDGEREVTFDQNDEISVRLVANAFRTINVPACMRFAAQAGLFIQTRN</sequence>
<dbReference type="RefSeq" id="WP_114089643.1">
    <property type="nucleotide sequence ID" value="NZ_JPWH01000017.1"/>
</dbReference>
<evidence type="ECO:0000313" key="1">
    <source>
        <dbReference type="EMBL" id="RCK45264.1"/>
    </source>
</evidence>
<dbReference type="InterPro" id="IPR016064">
    <property type="entry name" value="NAD/diacylglycerol_kinase_sf"/>
</dbReference>